<evidence type="ECO:0000256" key="1">
    <source>
        <dbReference type="ARBA" id="ARBA00004123"/>
    </source>
</evidence>
<proteinExistence type="inferred from homology"/>
<reference evidence="6 7" key="1">
    <citation type="submission" date="2019-09" db="EMBL/GenBank/DDBJ databases">
        <authorList>
            <person name="Brejova B."/>
        </authorList>
    </citation>
    <scope>NUCLEOTIDE SEQUENCE [LARGE SCALE GENOMIC DNA]</scope>
</reference>
<dbReference type="GO" id="GO:0005672">
    <property type="term" value="C:transcription factor TFIIA complex"/>
    <property type="evidence" value="ECO:0007669"/>
    <property type="project" value="InterPro"/>
</dbReference>
<dbReference type="SUPFAM" id="SSF47396">
    <property type="entry name" value="Transcription factor IIA (TFIIA), alpha-helical domain"/>
    <property type="match status" value="1"/>
</dbReference>
<evidence type="ECO:0000256" key="3">
    <source>
        <dbReference type="ARBA" id="ARBA00023163"/>
    </source>
</evidence>
<dbReference type="EMBL" id="CABVLU010000001">
    <property type="protein sequence ID" value="VVT45498.1"/>
    <property type="molecule type" value="Genomic_DNA"/>
</dbReference>
<feature type="region of interest" description="Disordered" evidence="5">
    <location>
        <begin position="203"/>
        <end position="243"/>
    </location>
</feature>
<dbReference type="SUPFAM" id="SSF50784">
    <property type="entry name" value="Transcription factor IIA (TFIIA), beta-barrel domain"/>
    <property type="match status" value="1"/>
</dbReference>
<evidence type="ECO:0000256" key="4">
    <source>
        <dbReference type="ARBA" id="ARBA00023242"/>
    </source>
</evidence>
<dbReference type="Gene3D" id="2.30.18.10">
    <property type="entry name" value="Transcription factor IIA (TFIIA), beta-barrel domain"/>
    <property type="match status" value="1"/>
</dbReference>
<comment type="similarity">
    <text evidence="2">Belongs to the TFIIA subunit 1 family.</text>
</comment>
<feature type="region of interest" description="Disordered" evidence="5">
    <location>
        <begin position="65"/>
        <end position="140"/>
    </location>
</feature>
<dbReference type="CDD" id="cd07976">
    <property type="entry name" value="TFIIA_alpha_beta_like"/>
    <property type="match status" value="1"/>
</dbReference>
<dbReference type="RefSeq" id="XP_031851384.1">
    <property type="nucleotide sequence ID" value="XM_031995493.1"/>
</dbReference>
<accession>A0A5E8B2L7</accession>
<dbReference type="Gene3D" id="1.10.287.100">
    <property type="match status" value="1"/>
</dbReference>
<evidence type="ECO:0000313" key="7">
    <source>
        <dbReference type="Proteomes" id="UP000398389"/>
    </source>
</evidence>
<dbReference type="GO" id="GO:0006367">
    <property type="term" value="P:transcription initiation at RNA polymerase II promoter"/>
    <property type="evidence" value="ECO:0007669"/>
    <property type="project" value="InterPro"/>
</dbReference>
<feature type="compositionally biased region" description="Gly residues" evidence="5">
    <location>
        <begin position="112"/>
        <end position="123"/>
    </location>
</feature>
<evidence type="ECO:0008006" key="8">
    <source>
        <dbReference type="Google" id="ProtNLM"/>
    </source>
</evidence>
<evidence type="ECO:0000256" key="2">
    <source>
        <dbReference type="ARBA" id="ARBA00010059"/>
    </source>
</evidence>
<gene>
    <name evidence="6" type="ORF">SAPINGB_P000770</name>
</gene>
<sequence>MSNVIVGALYQDIIDGVISEARLDFEDRGVDEATLQELKKIWQQKLSALHVAQFPWDSPLPQDVLLTVGGPAPPLSSTSSRENKQGSAADQPKIKREDSVPAGANSTTTAGNNGGLFLPGGGKIAQTDGPSGGVFTISEEGINNKTSHSRIRALDSLTPREVDGIIETSISQGRIPGGPSQEQGGMSSLEIEIPPHLLRRLQKQQVDGAGGDDDDDDDSDGINSDLDDSDDDEGSGREDDDSESSMMMLCLYDKVQRVKNKWKYVLKDGVANINGRDYVFNKANVESEW</sequence>
<feature type="compositionally biased region" description="Acidic residues" evidence="5">
    <location>
        <begin position="210"/>
        <end position="243"/>
    </location>
</feature>
<evidence type="ECO:0000256" key="5">
    <source>
        <dbReference type="SAM" id="MobiDB-lite"/>
    </source>
</evidence>
<dbReference type="GeneID" id="43579593"/>
<keyword evidence="7" id="KW-1185">Reference proteome</keyword>
<dbReference type="PANTHER" id="PTHR12694:SF8">
    <property type="entry name" value="TRANSCRIPTION INITIATION FACTOR IIA SUBUNIT 1"/>
    <property type="match status" value="1"/>
</dbReference>
<keyword evidence="4" id="KW-0539">Nucleus</keyword>
<dbReference type="InterPro" id="IPR004855">
    <property type="entry name" value="TFIIA_asu/bsu"/>
</dbReference>
<dbReference type="PANTHER" id="PTHR12694">
    <property type="entry name" value="TRANSCRIPTION INITIATION FACTOR IIA SUBUNIT 1"/>
    <property type="match status" value="1"/>
</dbReference>
<protein>
    <recommendedName>
        <fullName evidence="8">Transcription initiation factor IIA large subunit</fullName>
    </recommendedName>
</protein>
<dbReference type="InterPro" id="IPR009088">
    <property type="entry name" value="TFIIA_b-brl"/>
</dbReference>
<dbReference type="Proteomes" id="UP000398389">
    <property type="component" value="Unassembled WGS sequence"/>
</dbReference>
<comment type="subcellular location">
    <subcellularLocation>
        <location evidence="1">Nucleus</location>
    </subcellularLocation>
</comment>
<feature type="compositionally biased region" description="Polar residues" evidence="5">
    <location>
        <begin position="75"/>
        <end position="88"/>
    </location>
</feature>
<name>A0A5E8B2L7_9ASCO</name>
<keyword evidence="3" id="KW-0804">Transcription</keyword>
<dbReference type="AlphaFoldDB" id="A0A5E8B2L7"/>
<organism evidence="6 7">
    <name type="scientific">Magnusiomyces paraingens</name>
    <dbReference type="NCBI Taxonomy" id="2606893"/>
    <lineage>
        <taxon>Eukaryota</taxon>
        <taxon>Fungi</taxon>
        <taxon>Dikarya</taxon>
        <taxon>Ascomycota</taxon>
        <taxon>Saccharomycotina</taxon>
        <taxon>Dipodascomycetes</taxon>
        <taxon>Dipodascales</taxon>
        <taxon>Dipodascaceae</taxon>
        <taxon>Magnusiomyces</taxon>
    </lineage>
</organism>
<dbReference type="OrthoDB" id="6275927at2759"/>
<dbReference type="Pfam" id="PF03153">
    <property type="entry name" value="TFIIA"/>
    <property type="match status" value="2"/>
</dbReference>
<evidence type="ECO:0000313" key="6">
    <source>
        <dbReference type="EMBL" id="VVT45498.1"/>
    </source>
</evidence>
<dbReference type="SMART" id="SM01371">
    <property type="entry name" value="TFIIA"/>
    <property type="match status" value="1"/>
</dbReference>